<feature type="transmembrane region" description="Helical" evidence="1">
    <location>
        <begin position="34"/>
        <end position="51"/>
    </location>
</feature>
<comment type="caution">
    <text evidence="2">The sequence shown here is derived from an EMBL/GenBank/DDBJ whole genome shotgun (WGS) entry which is preliminary data.</text>
</comment>
<protein>
    <submittedName>
        <fullName evidence="2">Uncharacterized protein</fullName>
    </submittedName>
</protein>
<dbReference type="Proteomes" id="UP001593940">
    <property type="component" value="Unassembled WGS sequence"/>
</dbReference>
<sequence>MLIWTALTAALLSGLTLGLLPNGAPEWATQTIELVTVVAIFVLVCLVETVGSRSDKAGSR</sequence>
<evidence type="ECO:0000256" key="1">
    <source>
        <dbReference type="SAM" id="Phobius"/>
    </source>
</evidence>
<organism evidence="2 3">
    <name type="scientific">Microvirga arabica</name>
    <dbReference type="NCBI Taxonomy" id="1128671"/>
    <lineage>
        <taxon>Bacteria</taxon>
        <taxon>Pseudomonadati</taxon>
        <taxon>Pseudomonadota</taxon>
        <taxon>Alphaproteobacteria</taxon>
        <taxon>Hyphomicrobiales</taxon>
        <taxon>Methylobacteriaceae</taxon>
        <taxon>Microvirga</taxon>
    </lineage>
</organism>
<keyword evidence="3" id="KW-1185">Reference proteome</keyword>
<keyword evidence="1" id="KW-1133">Transmembrane helix</keyword>
<accession>A0ABV6Y417</accession>
<dbReference type="RefSeq" id="WP_377028958.1">
    <property type="nucleotide sequence ID" value="NZ_JBHOMY010000011.1"/>
</dbReference>
<gene>
    <name evidence="2" type="ORF">ACETIH_04645</name>
</gene>
<dbReference type="EMBL" id="JBHOMY010000011">
    <property type="protein sequence ID" value="MFC1456024.1"/>
    <property type="molecule type" value="Genomic_DNA"/>
</dbReference>
<name>A0ABV6Y417_9HYPH</name>
<reference evidence="2 3" key="1">
    <citation type="submission" date="2024-09" db="EMBL/GenBank/DDBJ databases">
        <title>Nodulacao em especies de Leguminosae Basais da Amazonia e Caracterizacao dos Rizobios e Bacterias Associadas aos Nodulos.</title>
        <authorList>
            <person name="Jambeiro I.C.A."/>
            <person name="Lopes I.S."/>
            <person name="Aguiar E.R.G.R."/>
            <person name="Santos A.F.J."/>
            <person name="Dos Santos J.M.F."/>
            <person name="Gross E."/>
        </authorList>
    </citation>
    <scope>NUCLEOTIDE SEQUENCE [LARGE SCALE GENOMIC DNA]</scope>
    <source>
        <strain evidence="2 3">BRUESC1165</strain>
    </source>
</reference>
<evidence type="ECO:0000313" key="2">
    <source>
        <dbReference type="EMBL" id="MFC1456024.1"/>
    </source>
</evidence>
<proteinExistence type="predicted"/>
<evidence type="ECO:0000313" key="3">
    <source>
        <dbReference type="Proteomes" id="UP001593940"/>
    </source>
</evidence>
<keyword evidence="1" id="KW-0812">Transmembrane</keyword>
<keyword evidence="1" id="KW-0472">Membrane</keyword>